<accession>A0A0S4IMR9</accession>
<feature type="region of interest" description="Disordered" evidence="1">
    <location>
        <begin position="119"/>
        <end position="152"/>
    </location>
</feature>
<dbReference type="AlphaFoldDB" id="A0A0S4IMR9"/>
<reference evidence="4" key="1">
    <citation type="submission" date="2015-09" db="EMBL/GenBank/DDBJ databases">
        <authorList>
            <consortium name="Pathogen Informatics"/>
        </authorList>
    </citation>
    <scope>NUCLEOTIDE SEQUENCE [LARGE SCALE GENOMIC DNA]</scope>
    <source>
        <strain evidence="4">Lake Konstanz</strain>
    </source>
</reference>
<feature type="compositionally biased region" description="Polar residues" evidence="1">
    <location>
        <begin position="1"/>
        <end position="11"/>
    </location>
</feature>
<dbReference type="VEuPathDB" id="TriTrypDB:BSAL_63275"/>
<feature type="compositionally biased region" description="Polar residues" evidence="1">
    <location>
        <begin position="119"/>
        <end position="143"/>
    </location>
</feature>
<evidence type="ECO:0000256" key="1">
    <source>
        <dbReference type="SAM" id="MobiDB-lite"/>
    </source>
</evidence>
<dbReference type="Proteomes" id="UP000051952">
    <property type="component" value="Unassembled WGS sequence"/>
</dbReference>
<organism evidence="3 4">
    <name type="scientific">Bodo saltans</name>
    <name type="common">Flagellated protozoan</name>
    <dbReference type="NCBI Taxonomy" id="75058"/>
    <lineage>
        <taxon>Eukaryota</taxon>
        <taxon>Discoba</taxon>
        <taxon>Euglenozoa</taxon>
        <taxon>Kinetoplastea</taxon>
        <taxon>Metakinetoplastina</taxon>
        <taxon>Eubodonida</taxon>
        <taxon>Bodonidae</taxon>
        <taxon>Bodo</taxon>
    </lineage>
</organism>
<feature type="transmembrane region" description="Helical" evidence="2">
    <location>
        <begin position="189"/>
        <end position="210"/>
    </location>
</feature>
<name>A0A0S4IMR9_BODSA</name>
<evidence type="ECO:0000256" key="2">
    <source>
        <dbReference type="SAM" id="Phobius"/>
    </source>
</evidence>
<keyword evidence="2" id="KW-1133">Transmembrane helix</keyword>
<evidence type="ECO:0000313" key="3">
    <source>
        <dbReference type="EMBL" id="CUF52319.1"/>
    </source>
</evidence>
<feature type="compositionally biased region" description="Low complexity" evidence="1">
    <location>
        <begin position="54"/>
        <end position="65"/>
    </location>
</feature>
<evidence type="ECO:0000313" key="4">
    <source>
        <dbReference type="Proteomes" id="UP000051952"/>
    </source>
</evidence>
<keyword evidence="2" id="KW-0472">Membrane</keyword>
<sequence>MSYDAQQQQGDENLPPYEVTDRFVGSINEGSPLIPLNPSANTTTTNDEVIYSQTTAAAVMTPAEAAGDDDERTQQQRHDANQPNLNPSSKDPDEAQQPPVSPLLTNALPVVAAAPSSGVENNSCSSLQQRTPSFKQQQSQQPVGASKPKPPIVTLPQKQDIIHKAKIIASGSLLPLFTDKVRNNVRSRAILVGIYAVSTAFVCLLLVYAFSLSNAPQWEARFATKPPATIYIGEPMPTFSFEVLDTNTGKGVEGLSVFAFISPITDVDLVVTLA</sequence>
<keyword evidence="4" id="KW-1185">Reference proteome</keyword>
<dbReference type="EMBL" id="CYKH01000345">
    <property type="protein sequence ID" value="CUF52319.1"/>
    <property type="molecule type" value="Genomic_DNA"/>
</dbReference>
<feature type="non-terminal residue" evidence="3">
    <location>
        <position position="274"/>
    </location>
</feature>
<keyword evidence="2" id="KW-0812">Transmembrane</keyword>
<gene>
    <name evidence="3" type="ORF">BSAL_63275</name>
</gene>
<protein>
    <recommendedName>
        <fullName evidence="5">Transmembrane protein</fullName>
    </recommendedName>
</protein>
<feature type="region of interest" description="Disordered" evidence="1">
    <location>
        <begin position="1"/>
        <end position="101"/>
    </location>
</feature>
<proteinExistence type="predicted"/>
<evidence type="ECO:0008006" key="5">
    <source>
        <dbReference type="Google" id="ProtNLM"/>
    </source>
</evidence>
<feature type="compositionally biased region" description="Polar residues" evidence="1">
    <location>
        <begin position="38"/>
        <end position="53"/>
    </location>
</feature>